<evidence type="ECO:0000313" key="2">
    <source>
        <dbReference type="EMBL" id="AUJ33230.1"/>
    </source>
</evidence>
<protein>
    <recommendedName>
        <fullName evidence="1">IrrE N-terminal-like domain-containing protein</fullName>
    </recommendedName>
</protein>
<proteinExistence type="predicted"/>
<dbReference type="InterPro" id="IPR010359">
    <property type="entry name" value="IrrE_HExxH"/>
</dbReference>
<dbReference type="Pfam" id="PF06114">
    <property type="entry name" value="Peptidase_M78"/>
    <property type="match status" value="1"/>
</dbReference>
<dbReference type="Gene3D" id="1.10.10.2910">
    <property type="match status" value="1"/>
</dbReference>
<organism evidence="2 3">
    <name type="scientific">Liquorilactobacillus nagelii</name>
    <dbReference type="NCBI Taxonomy" id="82688"/>
    <lineage>
        <taxon>Bacteria</taxon>
        <taxon>Bacillati</taxon>
        <taxon>Bacillota</taxon>
        <taxon>Bacilli</taxon>
        <taxon>Lactobacillales</taxon>
        <taxon>Lactobacillaceae</taxon>
        <taxon>Liquorilactobacillus</taxon>
    </lineage>
</organism>
<sequence>MLSQLTAIAHQKKITIFWTKSLSATAPSIACAKQKIIIMNQNWTRPHELIFQLAHELAHLLLNDPTDQILYHTSASQLISIEYRTNQLAIRLLIPFYLNETAKSVINSQFFIQSFGLPQHCSKLVEQEIAHYLAECH</sequence>
<keyword evidence="3" id="KW-1185">Reference proteome</keyword>
<dbReference type="Proteomes" id="UP000324497">
    <property type="component" value="Chromosome"/>
</dbReference>
<evidence type="ECO:0000259" key="1">
    <source>
        <dbReference type="Pfam" id="PF06114"/>
    </source>
</evidence>
<feature type="domain" description="IrrE N-terminal-like" evidence="1">
    <location>
        <begin position="34"/>
        <end position="95"/>
    </location>
</feature>
<reference evidence="2 3" key="1">
    <citation type="submission" date="2016-11" db="EMBL/GenBank/DDBJ databases">
        <title>Interaction between Lactobacillus species and yeast in water kefir.</title>
        <authorList>
            <person name="Behr J."/>
            <person name="Xu D."/>
            <person name="Vogel R.F."/>
        </authorList>
    </citation>
    <scope>NUCLEOTIDE SEQUENCE [LARGE SCALE GENOMIC DNA]</scope>
    <source>
        <strain evidence="2 3">TMW 1.1827</strain>
    </source>
</reference>
<accession>A0A3S6QYY9</accession>
<evidence type="ECO:0000313" key="3">
    <source>
        <dbReference type="Proteomes" id="UP000324497"/>
    </source>
</evidence>
<dbReference type="KEGG" id="lng:BSQ50_07160"/>
<gene>
    <name evidence="2" type="ORF">BSQ50_07160</name>
</gene>
<dbReference type="AlphaFoldDB" id="A0A3S6QYY9"/>
<name>A0A3S6QYY9_9LACO</name>
<dbReference type="EMBL" id="CP018180">
    <property type="protein sequence ID" value="AUJ33230.1"/>
    <property type="molecule type" value="Genomic_DNA"/>
</dbReference>